<accession>A0A3D9JPT6</accession>
<evidence type="ECO:0000256" key="2">
    <source>
        <dbReference type="ARBA" id="ARBA00023125"/>
    </source>
</evidence>
<dbReference type="Gene3D" id="3.40.50.2300">
    <property type="match status" value="1"/>
</dbReference>
<dbReference type="GO" id="GO:0000160">
    <property type="term" value="P:phosphorelay signal transduction system"/>
    <property type="evidence" value="ECO:0007669"/>
    <property type="project" value="InterPro"/>
</dbReference>
<dbReference type="OrthoDB" id="2640518at2"/>
<dbReference type="PRINTS" id="PR00032">
    <property type="entry name" value="HTHARAC"/>
</dbReference>
<organism evidence="7 8">
    <name type="scientific">Cohnella phaseoli</name>
    <dbReference type="NCBI Taxonomy" id="456490"/>
    <lineage>
        <taxon>Bacteria</taxon>
        <taxon>Bacillati</taxon>
        <taxon>Bacillota</taxon>
        <taxon>Bacilli</taxon>
        <taxon>Bacillales</taxon>
        <taxon>Paenibacillaceae</taxon>
        <taxon>Cohnella</taxon>
    </lineage>
</organism>
<dbReference type="SUPFAM" id="SSF46689">
    <property type="entry name" value="Homeodomain-like"/>
    <property type="match status" value="2"/>
</dbReference>
<evidence type="ECO:0000256" key="1">
    <source>
        <dbReference type="ARBA" id="ARBA00023015"/>
    </source>
</evidence>
<dbReference type="RefSeq" id="WP_116062279.1">
    <property type="nucleotide sequence ID" value="NZ_QRDZ01000015.1"/>
</dbReference>
<dbReference type="PANTHER" id="PTHR43280:SF2">
    <property type="entry name" value="HTH-TYPE TRANSCRIPTIONAL REGULATOR EXSA"/>
    <property type="match status" value="1"/>
</dbReference>
<proteinExistence type="predicted"/>
<evidence type="ECO:0000259" key="5">
    <source>
        <dbReference type="PROSITE" id="PS01124"/>
    </source>
</evidence>
<gene>
    <name evidence="7" type="ORF">DFP98_115173</name>
</gene>
<comment type="caution">
    <text evidence="7">The sequence shown here is derived from an EMBL/GenBank/DDBJ whole genome shotgun (WGS) entry which is preliminary data.</text>
</comment>
<evidence type="ECO:0000313" key="7">
    <source>
        <dbReference type="EMBL" id="RED75557.1"/>
    </source>
</evidence>
<dbReference type="SMART" id="SM00448">
    <property type="entry name" value="REC"/>
    <property type="match status" value="1"/>
</dbReference>
<feature type="domain" description="Response regulatory" evidence="6">
    <location>
        <begin position="3"/>
        <end position="120"/>
    </location>
</feature>
<evidence type="ECO:0000259" key="6">
    <source>
        <dbReference type="PROSITE" id="PS50110"/>
    </source>
</evidence>
<reference evidence="7 8" key="1">
    <citation type="submission" date="2018-07" db="EMBL/GenBank/DDBJ databases">
        <title>Genomic Encyclopedia of Type Strains, Phase III (KMG-III): the genomes of soil and plant-associated and newly described type strains.</title>
        <authorList>
            <person name="Whitman W."/>
        </authorList>
    </citation>
    <scope>NUCLEOTIDE SEQUENCE [LARGE SCALE GENOMIC DNA]</scope>
    <source>
        <strain evidence="7 8">CECT 7287</strain>
    </source>
</reference>
<dbReference type="Pfam" id="PF00072">
    <property type="entry name" value="Response_reg"/>
    <property type="match status" value="1"/>
</dbReference>
<dbReference type="PANTHER" id="PTHR43280">
    <property type="entry name" value="ARAC-FAMILY TRANSCRIPTIONAL REGULATOR"/>
    <property type="match status" value="1"/>
</dbReference>
<dbReference type="InterPro" id="IPR001789">
    <property type="entry name" value="Sig_transdc_resp-reg_receiver"/>
</dbReference>
<evidence type="ECO:0000256" key="4">
    <source>
        <dbReference type="PROSITE-ProRule" id="PRU00169"/>
    </source>
</evidence>
<dbReference type="InterPro" id="IPR020449">
    <property type="entry name" value="Tscrpt_reg_AraC-type_HTH"/>
</dbReference>
<keyword evidence="8" id="KW-1185">Reference proteome</keyword>
<dbReference type="GO" id="GO:0043565">
    <property type="term" value="F:sequence-specific DNA binding"/>
    <property type="evidence" value="ECO:0007669"/>
    <property type="project" value="InterPro"/>
</dbReference>
<feature type="modified residue" description="4-aspartylphosphate" evidence="4">
    <location>
        <position position="55"/>
    </location>
</feature>
<name>A0A3D9JPT6_9BACL</name>
<keyword evidence="4" id="KW-0597">Phosphoprotein</keyword>
<dbReference type="PROSITE" id="PS01124">
    <property type="entry name" value="HTH_ARAC_FAMILY_2"/>
    <property type="match status" value="1"/>
</dbReference>
<dbReference type="InterPro" id="IPR009057">
    <property type="entry name" value="Homeodomain-like_sf"/>
</dbReference>
<sequence>MYKILVVDDEPRVSIGIRNFLQSSDLNISTVETALNGFEAVDYLRMEHYDLVLTDIQMSRMSGIELMETIYLEQPSLPVIVISAHEKFEFAAKSLRLGARDYLVKPVKREELLRVVRSVLVEKEEAGKLALEKSMRKRSSGGIGPGRRNEILMELVTERGLSKKDHDELIAELGDQVKGPNFGIVSVLLDLSRGGFSNREMMLQDRKLLKYAALNLFEESLSEWDGLTFSGFGNELIGIVQLNDSDATGQRYSLQSQMHFIGQFVFKNFKQYLNIDATIGMSGLRADVSLLVKLMEEANSAAEWKKLHPEQNVFHYEDIAAHESLHMVGWMAKVEQCVQLLKSGGDSETMVLGLVRSLQELGHAADLVHSYFGMLVYRIYGLLLEYGSGNSASLRRFDPDAYFRDLPVTGKTDRLVAYIEEAGRSLSELTREREMTILSRVMGYIRKNYRNPELKIQDIAVEAHFSPAYFGYWFKRETKKNVWDFVTELRIEEAKQLLVATDKKRYEIAYEVGYESPEHFSRMFKRYAGVSPADYRKEGQGGSD</sequence>
<dbReference type="CDD" id="cd17536">
    <property type="entry name" value="REC_YesN-like"/>
    <property type="match status" value="1"/>
</dbReference>
<evidence type="ECO:0000256" key="3">
    <source>
        <dbReference type="ARBA" id="ARBA00023163"/>
    </source>
</evidence>
<keyword evidence="3" id="KW-0804">Transcription</keyword>
<dbReference type="GO" id="GO:0003700">
    <property type="term" value="F:DNA-binding transcription factor activity"/>
    <property type="evidence" value="ECO:0007669"/>
    <property type="project" value="InterPro"/>
</dbReference>
<dbReference type="SUPFAM" id="SSF52172">
    <property type="entry name" value="CheY-like"/>
    <property type="match status" value="1"/>
</dbReference>
<dbReference type="Proteomes" id="UP000256977">
    <property type="component" value="Unassembled WGS sequence"/>
</dbReference>
<dbReference type="EMBL" id="QRDZ01000015">
    <property type="protein sequence ID" value="RED75557.1"/>
    <property type="molecule type" value="Genomic_DNA"/>
</dbReference>
<dbReference type="InterPro" id="IPR011006">
    <property type="entry name" value="CheY-like_superfamily"/>
</dbReference>
<dbReference type="SMART" id="SM00342">
    <property type="entry name" value="HTH_ARAC"/>
    <property type="match status" value="1"/>
</dbReference>
<dbReference type="Pfam" id="PF12833">
    <property type="entry name" value="HTH_18"/>
    <property type="match status" value="1"/>
</dbReference>
<protein>
    <submittedName>
        <fullName evidence="7">Two-component system response regulator YesN</fullName>
    </submittedName>
</protein>
<keyword evidence="2" id="KW-0238">DNA-binding</keyword>
<keyword evidence="1" id="KW-0805">Transcription regulation</keyword>
<dbReference type="AlphaFoldDB" id="A0A3D9JPT6"/>
<dbReference type="InterPro" id="IPR018060">
    <property type="entry name" value="HTH_AraC"/>
</dbReference>
<evidence type="ECO:0000313" key="8">
    <source>
        <dbReference type="Proteomes" id="UP000256977"/>
    </source>
</evidence>
<dbReference type="PROSITE" id="PS50110">
    <property type="entry name" value="RESPONSE_REGULATORY"/>
    <property type="match status" value="1"/>
</dbReference>
<dbReference type="Gene3D" id="1.10.10.60">
    <property type="entry name" value="Homeodomain-like"/>
    <property type="match status" value="2"/>
</dbReference>
<feature type="domain" description="HTH araC/xylS-type" evidence="5">
    <location>
        <begin position="439"/>
        <end position="538"/>
    </location>
</feature>